<dbReference type="InterPro" id="IPR023213">
    <property type="entry name" value="CAT-like_dom_sf"/>
</dbReference>
<evidence type="ECO:0000256" key="3">
    <source>
        <dbReference type="ARBA" id="ARBA00022553"/>
    </source>
</evidence>
<dbReference type="GO" id="GO:0008610">
    <property type="term" value="P:lipid biosynthetic process"/>
    <property type="evidence" value="ECO:0007669"/>
    <property type="project" value="UniProtKB-ARBA"/>
</dbReference>
<dbReference type="SUPFAM" id="SSF56801">
    <property type="entry name" value="Acetyl-CoA synthetase-like"/>
    <property type="match status" value="1"/>
</dbReference>
<dbReference type="Pfam" id="PF00550">
    <property type="entry name" value="PP-binding"/>
    <property type="match status" value="1"/>
</dbReference>
<dbReference type="SUPFAM" id="SSF52777">
    <property type="entry name" value="CoA-dependent acyltransferases"/>
    <property type="match status" value="2"/>
</dbReference>
<organism evidence="5 6">
    <name type="scientific">Lentzea aerocolonigenes</name>
    <name type="common">Lechevalieria aerocolonigenes</name>
    <name type="synonym">Saccharothrix aerocolonigenes</name>
    <dbReference type="NCBI Taxonomy" id="68170"/>
    <lineage>
        <taxon>Bacteria</taxon>
        <taxon>Bacillati</taxon>
        <taxon>Actinomycetota</taxon>
        <taxon>Actinomycetes</taxon>
        <taxon>Pseudonocardiales</taxon>
        <taxon>Pseudonocardiaceae</taxon>
        <taxon>Lentzea</taxon>
    </lineage>
</organism>
<reference evidence="5 6" key="1">
    <citation type="submission" date="2015-02" db="EMBL/GenBank/DDBJ databases">
        <authorList>
            <person name="Ju K.-S."/>
            <person name="Doroghazi J.R."/>
            <person name="Metcalf W."/>
        </authorList>
    </citation>
    <scope>NUCLEOTIDE SEQUENCE [LARGE SCALE GENOMIC DNA]</scope>
    <source>
        <strain evidence="5 6">NRRL B-16140</strain>
    </source>
</reference>
<dbReference type="SMART" id="SM01294">
    <property type="entry name" value="PKS_PP_betabranch"/>
    <property type="match status" value="1"/>
</dbReference>
<dbReference type="Pfam" id="PF13193">
    <property type="entry name" value="AMP-binding_C"/>
    <property type="match status" value="1"/>
</dbReference>
<dbReference type="Gene3D" id="3.40.50.12780">
    <property type="entry name" value="N-terminal domain of ligase-like"/>
    <property type="match status" value="1"/>
</dbReference>
<accession>A0A0F0GQH0</accession>
<dbReference type="PANTHER" id="PTHR45527">
    <property type="entry name" value="NONRIBOSOMAL PEPTIDE SYNTHETASE"/>
    <property type="match status" value="1"/>
</dbReference>
<keyword evidence="2" id="KW-0596">Phosphopantetheine</keyword>
<dbReference type="InterPro" id="IPR000873">
    <property type="entry name" value="AMP-dep_synth/lig_dom"/>
</dbReference>
<dbReference type="Gene3D" id="1.10.1200.10">
    <property type="entry name" value="ACP-like"/>
    <property type="match status" value="1"/>
</dbReference>
<dbReference type="Pfam" id="PF00501">
    <property type="entry name" value="AMP-binding"/>
    <property type="match status" value="1"/>
</dbReference>
<dbReference type="InterPro" id="IPR025110">
    <property type="entry name" value="AMP-bd_C"/>
</dbReference>
<dbReference type="PROSITE" id="PS00455">
    <property type="entry name" value="AMP_BINDING"/>
    <property type="match status" value="1"/>
</dbReference>
<dbReference type="EMBL" id="JYJG01000279">
    <property type="protein sequence ID" value="KJK43668.1"/>
    <property type="molecule type" value="Genomic_DNA"/>
</dbReference>
<dbReference type="SMART" id="SM00823">
    <property type="entry name" value="PKS_PP"/>
    <property type="match status" value="1"/>
</dbReference>
<dbReference type="OrthoDB" id="3243414at2"/>
<dbReference type="RefSeq" id="WP_045315504.1">
    <property type="nucleotide sequence ID" value="NZ_JYJG01000279.1"/>
</dbReference>
<dbReference type="Gene3D" id="3.30.559.10">
    <property type="entry name" value="Chloramphenicol acetyltransferase-like domain"/>
    <property type="match status" value="1"/>
</dbReference>
<dbReference type="Pfam" id="PF00668">
    <property type="entry name" value="Condensation"/>
    <property type="match status" value="1"/>
</dbReference>
<keyword evidence="3" id="KW-0597">Phosphoprotein</keyword>
<dbReference type="PROSITE" id="PS50075">
    <property type="entry name" value="CARRIER"/>
    <property type="match status" value="1"/>
</dbReference>
<dbReference type="InterPro" id="IPR001242">
    <property type="entry name" value="Condensation_dom"/>
</dbReference>
<sequence>MRHEGLHQTVAAIARSRPGAPALTGPRGTTTYAELDRAADALAAGLVTAGVAPGDLVPVVLPRSPELVTALLAVLKTGAAYAALDPGWPPARRREVIGQLGAPLVLDEAHVAAPAAPGYRPARVRGTDACSVFFTSGTTGSPKGVVTTHRATARLFGRDSFARFTSETTMPLAAPVPWDAFSLELWSVLLNGGTSVIVDEPYLSAGALRAGISAHGVNTAWLTSSLFNMIVDEDLDAFAGLTQLMIGGERLSTAHVARFLARHPDVLLLNGYGPVESVVFATTHRITPVDCARPGGIPLGTAVPGTRVTVLASPGEEGEICVAGDGLAIGYLGRPELTEEKFPTSAGTGERVYRTGDLGVLDADGLLHFRGRADRQVKIRGHRIEPAEVEAGVLALLPVRSCHVLARRDDTGAATALVAFCVPVRDGDRLTGARDVLTEVLASHLCPAAVVSVAEFPVTGTGKLDEKALLALVPPGPSTADGPGPSTPDEPVLAAVLAAMAEVLGTRTVDPAATFTELGGDSLAAGRVCARLAARLGRPVPVSRLYQHPTAAALAEWLHSPPPAAEGPAEASEVPLTPMQLVYLTKHLTTPDDLTSHCLLTWVVEGGLDRAALAGAVAAVHERHEALRAAYVADPRPVARLDDLGPPELEDLPPEESTESAIRTLRAMFSDELCLAEGEVWRTALVPAGDAVVFGCLVHHIAFDGWSEAVLADDLATAYRGLPLPPAPAMSEVHRAGLTRLASADPVAHHENLRADLTGVPALTWPDGLSGGEPDSIGETAIPLSRTVVAAVDEQAAKAGVTRFTVLLGEWAATLAEVTGQDDFAVGVPVAQRDGAGLADVIGCHLTMLSLRMRDGVWHDPREVGEVITRALRAQDVPFTEVVRITGAGRTARPPVFQTLFALQDNRVPELRLDGARTTFVRQPYLGLPLELHAELWPAADGSLLLTVHHQRRAVADTTAHDLAKRYAERLRTIPSGVRS</sequence>
<comment type="cofactor">
    <cofactor evidence="1">
        <name>pantetheine 4'-phosphate</name>
        <dbReference type="ChEBI" id="CHEBI:47942"/>
    </cofactor>
</comment>
<dbReference type="AlphaFoldDB" id="A0A0F0GQH0"/>
<dbReference type="InterPro" id="IPR020806">
    <property type="entry name" value="PKS_PP-bd"/>
</dbReference>
<dbReference type="GO" id="GO:0043041">
    <property type="term" value="P:amino acid activation for nonribosomal peptide biosynthetic process"/>
    <property type="evidence" value="ECO:0007669"/>
    <property type="project" value="TreeGrafter"/>
</dbReference>
<evidence type="ECO:0000256" key="2">
    <source>
        <dbReference type="ARBA" id="ARBA00022450"/>
    </source>
</evidence>
<gene>
    <name evidence="5" type="ORF">UK23_32370</name>
</gene>
<dbReference type="InterPro" id="IPR045851">
    <property type="entry name" value="AMP-bd_C_sf"/>
</dbReference>
<dbReference type="InterPro" id="IPR020845">
    <property type="entry name" value="AMP-binding_CS"/>
</dbReference>
<dbReference type="GO" id="GO:0031177">
    <property type="term" value="F:phosphopantetheine binding"/>
    <property type="evidence" value="ECO:0007669"/>
    <property type="project" value="InterPro"/>
</dbReference>
<dbReference type="PATRIC" id="fig|68170.10.peg.8336"/>
<dbReference type="GO" id="GO:0044550">
    <property type="term" value="P:secondary metabolite biosynthetic process"/>
    <property type="evidence" value="ECO:0007669"/>
    <property type="project" value="TreeGrafter"/>
</dbReference>
<name>A0A0F0GQH0_LENAE</name>
<protein>
    <submittedName>
        <fullName evidence="5">Amino acid adenylation protein</fullName>
    </submittedName>
</protein>
<keyword evidence="6" id="KW-1185">Reference proteome</keyword>
<comment type="caution">
    <text evidence="5">The sequence shown here is derived from an EMBL/GenBank/DDBJ whole genome shotgun (WGS) entry which is preliminary data.</text>
</comment>
<dbReference type="Gene3D" id="3.30.300.30">
    <property type="match status" value="1"/>
</dbReference>
<evidence type="ECO:0000256" key="1">
    <source>
        <dbReference type="ARBA" id="ARBA00001957"/>
    </source>
</evidence>
<dbReference type="InterPro" id="IPR009081">
    <property type="entry name" value="PP-bd_ACP"/>
</dbReference>
<dbReference type="GO" id="GO:0003824">
    <property type="term" value="F:catalytic activity"/>
    <property type="evidence" value="ECO:0007669"/>
    <property type="project" value="InterPro"/>
</dbReference>
<dbReference type="Gene3D" id="3.30.559.30">
    <property type="entry name" value="Nonribosomal peptide synthetase, condensation domain"/>
    <property type="match status" value="1"/>
</dbReference>
<evidence type="ECO:0000313" key="5">
    <source>
        <dbReference type="EMBL" id="KJK43668.1"/>
    </source>
</evidence>
<dbReference type="InterPro" id="IPR042099">
    <property type="entry name" value="ANL_N_sf"/>
</dbReference>
<dbReference type="InterPro" id="IPR036736">
    <property type="entry name" value="ACP-like_sf"/>
</dbReference>
<dbReference type="SUPFAM" id="SSF47336">
    <property type="entry name" value="ACP-like"/>
    <property type="match status" value="1"/>
</dbReference>
<evidence type="ECO:0000259" key="4">
    <source>
        <dbReference type="PROSITE" id="PS50075"/>
    </source>
</evidence>
<proteinExistence type="predicted"/>
<evidence type="ECO:0000313" key="6">
    <source>
        <dbReference type="Proteomes" id="UP000033393"/>
    </source>
</evidence>
<dbReference type="Proteomes" id="UP000033393">
    <property type="component" value="Unassembled WGS sequence"/>
</dbReference>
<dbReference type="GO" id="GO:0005737">
    <property type="term" value="C:cytoplasm"/>
    <property type="evidence" value="ECO:0007669"/>
    <property type="project" value="TreeGrafter"/>
</dbReference>
<feature type="domain" description="Carrier" evidence="4">
    <location>
        <begin position="487"/>
        <end position="562"/>
    </location>
</feature>
<dbReference type="PANTHER" id="PTHR45527:SF1">
    <property type="entry name" value="FATTY ACID SYNTHASE"/>
    <property type="match status" value="1"/>
</dbReference>